<dbReference type="FunFam" id="1.10.510.10:FF:000021">
    <property type="entry name" value="Serine/threonine protein kinase"/>
    <property type="match status" value="1"/>
</dbReference>
<dbReference type="GO" id="GO:0004674">
    <property type="term" value="F:protein serine/threonine kinase activity"/>
    <property type="evidence" value="ECO:0007669"/>
    <property type="project" value="UniProtKB-KW"/>
</dbReference>
<dbReference type="InterPro" id="IPR011009">
    <property type="entry name" value="Kinase-like_dom_sf"/>
</dbReference>
<feature type="binding site" evidence="7">
    <location>
        <position position="359"/>
    </location>
    <ligand>
        <name>ATP</name>
        <dbReference type="ChEBI" id="CHEBI:30616"/>
    </ligand>
</feature>
<organism evidence="9 10">
    <name type="scientific">Thioalkalivibrio sulfidiphilus (strain HL-EbGR7)</name>
    <dbReference type="NCBI Taxonomy" id="396588"/>
    <lineage>
        <taxon>Bacteria</taxon>
        <taxon>Pseudomonadati</taxon>
        <taxon>Pseudomonadota</taxon>
        <taxon>Gammaproteobacteria</taxon>
        <taxon>Chromatiales</taxon>
        <taxon>Ectothiorhodospiraceae</taxon>
        <taxon>Thioalkalivibrio</taxon>
    </lineage>
</organism>
<dbReference type="Gene3D" id="1.25.10.10">
    <property type="entry name" value="Leucine-rich Repeat Variant"/>
    <property type="match status" value="2"/>
</dbReference>
<dbReference type="STRING" id="396588.Tgr7_0458"/>
<dbReference type="SMART" id="SM00567">
    <property type="entry name" value="EZ_HEAT"/>
    <property type="match status" value="4"/>
</dbReference>
<dbReference type="SUPFAM" id="SSF56112">
    <property type="entry name" value="Protein kinase-like (PK-like)"/>
    <property type="match status" value="1"/>
</dbReference>
<dbReference type="InterPro" id="IPR000719">
    <property type="entry name" value="Prot_kinase_dom"/>
</dbReference>
<dbReference type="Pfam" id="PF00069">
    <property type="entry name" value="Pkinase"/>
    <property type="match status" value="1"/>
</dbReference>
<feature type="domain" description="Protein kinase" evidence="8">
    <location>
        <begin position="330"/>
        <end position="592"/>
    </location>
</feature>
<evidence type="ECO:0000313" key="10">
    <source>
        <dbReference type="Proteomes" id="UP000002383"/>
    </source>
</evidence>
<dbReference type="KEGG" id="tgr:Tgr7_0458"/>
<keyword evidence="6 7" id="KW-0067">ATP-binding</keyword>
<keyword evidence="4 7" id="KW-0547">Nucleotide-binding</keyword>
<keyword evidence="5 9" id="KW-0418">Kinase</keyword>
<reference evidence="9 10" key="1">
    <citation type="journal article" date="2011" name="Stand. Genomic Sci.">
        <title>Complete genome sequence of 'Thioalkalivibrio sulfidophilus' HL-EbGr7.</title>
        <authorList>
            <person name="Muyzer G."/>
            <person name="Sorokin D.Y."/>
            <person name="Mavromatis K."/>
            <person name="Lapidus A."/>
            <person name="Clum A."/>
            <person name="Ivanova N."/>
            <person name="Pati A."/>
            <person name="d'Haeseleer P."/>
            <person name="Woyke T."/>
            <person name="Kyrpides N.C."/>
        </authorList>
    </citation>
    <scope>NUCLEOTIDE SEQUENCE [LARGE SCALE GENOMIC DNA]</scope>
    <source>
        <strain evidence="9 10">HL-EbGR7</strain>
    </source>
</reference>
<sequence length="593" mass="65694">MCANLHWRALSAHDARLDLEKLCKLLRDRDIKVQEQAIETIIQRNDPETMKYLSAVLHDEAEHARRAAVEVLNKIGSAAAIKELLESVKDADWWVRARSADALAKIGGPRVVKAVVELIKDDDEFIRRSAIEILNSTRDEQAISHLIDALDDSDWWVRERAVDALANIGNKAATPALVRMLKRDEKAVPVVLRALAKLGDERVIHAVLEQLKRPVPEIQLEALHTLGELAGSENAAGICEVIVKYTDKAASEVREAALEVRDRLQDKFSAAASLTRMVSKPASAHADETLAMSMLQNPDEAARIPAPAPQSLANLDINRLQPGEMIGDRYRYVRRVGRGAFGTVLLVEDEVISESLILKVLHPQMASDEDMIKRFVQEMRLSRKITHENVIRIYDFLNIQGLLAISMEYFPSSTLAVSLEPREPLPVEAALRYAHDIAKGMAAAHETGVVHRDLKPGNVLINNRGVLKIVDFGVAAARAAGDQQLTRTGILIGTPKYMSPEQVLGKPVDARSDIYALGIMMYEMLAGTLPYSGEDQMAVMYQHVQGKARPVSEVNPNVPRTLSAVVAKMMALSPEDRYQNMEEVRRALAGFID</sequence>
<evidence type="ECO:0000256" key="7">
    <source>
        <dbReference type="PROSITE-ProRule" id="PRU10141"/>
    </source>
</evidence>
<evidence type="ECO:0000259" key="8">
    <source>
        <dbReference type="PROSITE" id="PS50011"/>
    </source>
</evidence>
<dbReference type="GO" id="GO:0005524">
    <property type="term" value="F:ATP binding"/>
    <property type="evidence" value="ECO:0007669"/>
    <property type="project" value="UniProtKB-UniRule"/>
</dbReference>
<dbReference type="eggNOG" id="COG0515">
    <property type="taxonomic scope" value="Bacteria"/>
</dbReference>
<dbReference type="CDD" id="cd14014">
    <property type="entry name" value="STKc_PknB_like"/>
    <property type="match status" value="1"/>
</dbReference>
<dbReference type="PANTHER" id="PTHR43289">
    <property type="entry name" value="MITOGEN-ACTIVATED PROTEIN KINASE KINASE KINASE 20-RELATED"/>
    <property type="match status" value="1"/>
</dbReference>
<dbReference type="SUPFAM" id="SSF48371">
    <property type="entry name" value="ARM repeat"/>
    <property type="match status" value="2"/>
</dbReference>
<dbReference type="InterPro" id="IPR017441">
    <property type="entry name" value="Protein_kinase_ATP_BS"/>
</dbReference>
<keyword evidence="10" id="KW-1185">Reference proteome</keyword>
<dbReference type="InterPro" id="IPR004155">
    <property type="entry name" value="PBS_lyase_HEAT"/>
</dbReference>
<dbReference type="InterPro" id="IPR008271">
    <property type="entry name" value="Ser/Thr_kinase_AS"/>
</dbReference>
<evidence type="ECO:0000256" key="6">
    <source>
        <dbReference type="ARBA" id="ARBA00022840"/>
    </source>
</evidence>
<evidence type="ECO:0000256" key="3">
    <source>
        <dbReference type="ARBA" id="ARBA00022679"/>
    </source>
</evidence>
<dbReference type="PROSITE" id="PS00107">
    <property type="entry name" value="PROTEIN_KINASE_ATP"/>
    <property type="match status" value="1"/>
</dbReference>
<dbReference type="EMBL" id="CP001339">
    <property type="protein sequence ID" value="ACL71556.1"/>
    <property type="molecule type" value="Genomic_DNA"/>
</dbReference>
<dbReference type="SMART" id="SM00220">
    <property type="entry name" value="S_TKc"/>
    <property type="match status" value="1"/>
</dbReference>
<protein>
    <recommendedName>
        <fullName evidence="1">non-specific serine/threonine protein kinase</fullName>
        <ecNumber evidence="1">2.7.11.1</ecNumber>
    </recommendedName>
</protein>
<evidence type="ECO:0000256" key="4">
    <source>
        <dbReference type="ARBA" id="ARBA00022741"/>
    </source>
</evidence>
<dbReference type="InterPro" id="IPR016024">
    <property type="entry name" value="ARM-type_fold"/>
</dbReference>
<dbReference type="Pfam" id="PF13646">
    <property type="entry name" value="HEAT_2"/>
    <property type="match status" value="1"/>
</dbReference>
<evidence type="ECO:0000256" key="2">
    <source>
        <dbReference type="ARBA" id="ARBA00022527"/>
    </source>
</evidence>
<accession>B8GL38</accession>
<dbReference type="AlphaFoldDB" id="B8GL38"/>
<keyword evidence="3" id="KW-0808">Transferase</keyword>
<dbReference type="PROSITE" id="PS00108">
    <property type="entry name" value="PROTEIN_KINASE_ST"/>
    <property type="match status" value="1"/>
</dbReference>
<dbReference type="PANTHER" id="PTHR43289:SF6">
    <property type="entry name" value="SERINE_THREONINE-PROTEIN KINASE NEKL-3"/>
    <property type="match status" value="1"/>
</dbReference>
<dbReference type="Gene3D" id="1.10.510.10">
    <property type="entry name" value="Transferase(Phosphotransferase) domain 1"/>
    <property type="match status" value="1"/>
</dbReference>
<gene>
    <name evidence="9" type="ordered locus">Tgr7_0458</name>
</gene>
<dbReference type="InterPro" id="IPR011989">
    <property type="entry name" value="ARM-like"/>
</dbReference>
<proteinExistence type="predicted"/>
<dbReference type="HOGENOM" id="CLU_018673_0_0_6"/>
<keyword evidence="2 9" id="KW-0723">Serine/threonine-protein kinase</keyword>
<name>B8GL38_THISH</name>
<dbReference type="EC" id="2.7.11.1" evidence="1"/>
<evidence type="ECO:0000256" key="5">
    <source>
        <dbReference type="ARBA" id="ARBA00022777"/>
    </source>
</evidence>
<evidence type="ECO:0000256" key="1">
    <source>
        <dbReference type="ARBA" id="ARBA00012513"/>
    </source>
</evidence>
<dbReference type="RefSeq" id="WP_012637045.1">
    <property type="nucleotide sequence ID" value="NC_011901.1"/>
</dbReference>
<dbReference type="Gene3D" id="3.30.200.20">
    <property type="entry name" value="Phosphorylase Kinase, domain 1"/>
    <property type="match status" value="1"/>
</dbReference>
<dbReference type="PROSITE" id="PS50011">
    <property type="entry name" value="PROTEIN_KINASE_DOM"/>
    <property type="match status" value="1"/>
</dbReference>
<dbReference type="Proteomes" id="UP000002383">
    <property type="component" value="Chromosome"/>
</dbReference>
<evidence type="ECO:0000313" key="9">
    <source>
        <dbReference type="EMBL" id="ACL71556.1"/>
    </source>
</evidence>
<dbReference type="Pfam" id="PF03130">
    <property type="entry name" value="HEAT_PBS"/>
    <property type="match status" value="1"/>
</dbReference>